<evidence type="ECO:0000256" key="2">
    <source>
        <dbReference type="ARBA" id="ARBA00022525"/>
    </source>
</evidence>
<dbReference type="Gene3D" id="2.40.128.30">
    <property type="entry name" value="Avidin-like"/>
    <property type="match status" value="1"/>
</dbReference>
<keyword evidence="5" id="KW-1185">Reference proteome</keyword>
<dbReference type="RefSeq" id="WP_040748313.1">
    <property type="nucleotide sequence ID" value="NZ_JACHIT010000002.1"/>
</dbReference>
<evidence type="ECO:0008006" key="6">
    <source>
        <dbReference type="Google" id="ProtNLM"/>
    </source>
</evidence>
<dbReference type="InterPro" id="IPR005468">
    <property type="entry name" value="Avidin/str"/>
</dbReference>
<evidence type="ECO:0000256" key="1">
    <source>
        <dbReference type="ARBA" id="ARBA00004613"/>
    </source>
</evidence>
<dbReference type="GO" id="GO:0005576">
    <property type="term" value="C:extracellular region"/>
    <property type="evidence" value="ECO:0007669"/>
    <property type="project" value="UniProtKB-SubCell"/>
</dbReference>
<dbReference type="AlphaFoldDB" id="A0A7W9PIP6"/>
<dbReference type="SUPFAM" id="SSF50876">
    <property type="entry name" value="Avidin/streptavidin"/>
    <property type="match status" value="1"/>
</dbReference>
<evidence type="ECO:0000256" key="3">
    <source>
        <dbReference type="ARBA" id="ARBA00022729"/>
    </source>
</evidence>
<dbReference type="InterPro" id="IPR036896">
    <property type="entry name" value="Avidin-like_sf"/>
</dbReference>
<dbReference type="Pfam" id="PF01382">
    <property type="entry name" value="Avidin"/>
    <property type="match status" value="1"/>
</dbReference>
<accession>A0A7W9PIP6</accession>
<keyword evidence="3" id="KW-0732">Signal</keyword>
<sequence>MNNNTPGTWTGTWINEYGSRLHITDDRDGRIEGTFTTALGDSSFAGATVPIIGLSRENALHFAFATTNDPTSIASFTGLVRGGTLHMAWHVVSDRAVKRPQPDAEPTEIELPWAHAVLSNTDSFHRDA</sequence>
<proteinExistence type="predicted"/>
<evidence type="ECO:0000313" key="5">
    <source>
        <dbReference type="Proteomes" id="UP000540412"/>
    </source>
</evidence>
<dbReference type="Proteomes" id="UP000540412">
    <property type="component" value="Unassembled WGS sequence"/>
</dbReference>
<dbReference type="EMBL" id="JACHIT010000002">
    <property type="protein sequence ID" value="MBB5916899.1"/>
    <property type="molecule type" value="Genomic_DNA"/>
</dbReference>
<comment type="caution">
    <text evidence="4">The sequence shown here is derived from an EMBL/GenBank/DDBJ whole genome shotgun (WGS) entry which is preliminary data.</text>
</comment>
<gene>
    <name evidence="4" type="ORF">BJY24_005811</name>
</gene>
<reference evidence="4 5" key="1">
    <citation type="submission" date="2020-08" db="EMBL/GenBank/DDBJ databases">
        <title>Sequencing the genomes of 1000 actinobacteria strains.</title>
        <authorList>
            <person name="Klenk H.-P."/>
        </authorList>
    </citation>
    <scope>NUCLEOTIDE SEQUENCE [LARGE SCALE GENOMIC DNA]</scope>
    <source>
        <strain evidence="4 5">DSM 43582</strain>
    </source>
</reference>
<organism evidence="4 5">
    <name type="scientific">Nocardia transvalensis</name>
    <dbReference type="NCBI Taxonomy" id="37333"/>
    <lineage>
        <taxon>Bacteria</taxon>
        <taxon>Bacillati</taxon>
        <taxon>Actinomycetota</taxon>
        <taxon>Actinomycetes</taxon>
        <taxon>Mycobacteriales</taxon>
        <taxon>Nocardiaceae</taxon>
        <taxon>Nocardia</taxon>
    </lineage>
</organism>
<dbReference type="GO" id="GO:0009374">
    <property type="term" value="F:biotin binding"/>
    <property type="evidence" value="ECO:0007669"/>
    <property type="project" value="InterPro"/>
</dbReference>
<protein>
    <recommendedName>
        <fullName evidence="6">Avidin family protein</fullName>
    </recommendedName>
</protein>
<comment type="subcellular location">
    <subcellularLocation>
        <location evidence="1">Secreted</location>
    </subcellularLocation>
</comment>
<name>A0A7W9PIP6_9NOCA</name>
<keyword evidence="2" id="KW-0964">Secreted</keyword>
<evidence type="ECO:0000313" key="4">
    <source>
        <dbReference type="EMBL" id="MBB5916899.1"/>
    </source>
</evidence>